<proteinExistence type="predicted"/>
<name>A0AAV4NHS8_CAEEX</name>
<dbReference type="EMBL" id="BPLR01003281">
    <property type="protein sequence ID" value="GIX83009.1"/>
    <property type="molecule type" value="Genomic_DNA"/>
</dbReference>
<dbReference type="AlphaFoldDB" id="A0AAV4NHS8"/>
<protein>
    <submittedName>
        <fullName evidence="1">Uncharacterized protein</fullName>
    </submittedName>
</protein>
<comment type="caution">
    <text evidence="1">The sequence shown here is derived from an EMBL/GenBank/DDBJ whole genome shotgun (WGS) entry which is preliminary data.</text>
</comment>
<reference evidence="1 2" key="1">
    <citation type="submission" date="2021-06" db="EMBL/GenBank/DDBJ databases">
        <title>Caerostris extrusa draft genome.</title>
        <authorList>
            <person name="Kono N."/>
            <person name="Arakawa K."/>
        </authorList>
    </citation>
    <scope>NUCLEOTIDE SEQUENCE [LARGE SCALE GENOMIC DNA]</scope>
</reference>
<sequence>MFRRCHGQVIVFYRFNGPIRRWDGFEAPVSESGTICFKLVLQQGLALIGTCAFGLSFRRSRGDQRTCVHLPPSGVVGMERLELLLEELQRRSVLPDPEVREWKSGCEGETTKYKICNMQCSLYRCMIPVRASSPCIHIIPSSLEASRWTEYGGVLEKLRILAVRNSCLVTVNRVSSSLDYGVLT</sequence>
<evidence type="ECO:0000313" key="1">
    <source>
        <dbReference type="EMBL" id="GIX83009.1"/>
    </source>
</evidence>
<keyword evidence="2" id="KW-1185">Reference proteome</keyword>
<organism evidence="1 2">
    <name type="scientific">Caerostris extrusa</name>
    <name type="common">Bark spider</name>
    <name type="synonym">Caerostris bankana</name>
    <dbReference type="NCBI Taxonomy" id="172846"/>
    <lineage>
        <taxon>Eukaryota</taxon>
        <taxon>Metazoa</taxon>
        <taxon>Ecdysozoa</taxon>
        <taxon>Arthropoda</taxon>
        <taxon>Chelicerata</taxon>
        <taxon>Arachnida</taxon>
        <taxon>Araneae</taxon>
        <taxon>Araneomorphae</taxon>
        <taxon>Entelegynae</taxon>
        <taxon>Araneoidea</taxon>
        <taxon>Araneidae</taxon>
        <taxon>Caerostris</taxon>
    </lineage>
</organism>
<evidence type="ECO:0000313" key="2">
    <source>
        <dbReference type="Proteomes" id="UP001054945"/>
    </source>
</evidence>
<accession>A0AAV4NHS8</accession>
<dbReference type="Proteomes" id="UP001054945">
    <property type="component" value="Unassembled WGS sequence"/>
</dbReference>
<gene>
    <name evidence="1" type="ORF">CEXT_469321</name>
</gene>